<dbReference type="eggNOG" id="ENOG502RX81">
    <property type="taxonomic scope" value="Eukaryota"/>
</dbReference>
<protein>
    <recommendedName>
        <fullName evidence="1">HAT C-terminal dimerisation domain-containing protein</fullName>
    </recommendedName>
</protein>
<dbReference type="Proteomes" id="UP000008672">
    <property type="component" value="Unassembled WGS sequence"/>
</dbReference>
<proteinExistence type="predicted"/>
<dbReference type="SUPFAM" id="SSF53098">
    <property type="entry name" value="Ribonuclease H-like"/>
    <property type="match status" value="1"/>
</dbReference>
<reference evidence="2" key="3">
    <citation type="submission" date="2025-09" db="UniProtKB">
        <authorList>
            <consortium name="Ensembl"/>
        </authorList>
    </citation>
    <scope>IDENTIFICATION</scope>
</reference>
<dbReference type="Pfam" id="PF05699">
    <property type="entry name" value="Dimer_Tnp_hAT"/>
    <property type="match status" value="1"/>
</dbReference>
<dbReference type="EMBL" id="AFYH01154510">
    <property type="status" value="NOT_ANNOTATED_CDS"/>
    <property type="molecule type" value="Genomic_DNA"/>
</dbReference>
<dbReference type="PANTHER" id="PTHR37162">
    <property type="entry name" value="HAT FAMILY DIMERISATION DOMAINCONTAINING PROTEIN-RELATED"/>
    <property type="match status" value="1"/>
</dbReference>
<dbReference type="EMBL" id="AFYH01154509">
    <property type="status" value="NOT_ANNOTATED_CDS"/>
    <property type="molecule type" value="Genomic_DNA"/>
</dbReference>
<feature type="domain" description="HAT C-terminal dimerisation" evidence="1">
    <location>
        <begin position="417"/>
        <end position="461"/>
    </location>
</feature>
<name>H3AIW8_LATCH</name>
<reference evidence="2" key="2">
    <citation type="submission" date="2025-08" db="UniProtKB">
        <authorList>
            <consortium name="Ensembl"/>
        </authorList>
    </citation>
    <scope>IDENTIFICATION</scope>
</reference>
<sequence>ESSFEKEWTVKWPCIQPLKNDPEKALCTVCNDTFRVTHQGKRDVERHLTTEHKRLAQMFKVCKPLTSVFAAGTLQNKVINAEVLFTGFILEHNLPLEAAAHAAPLFRKMFPDSAIAKKYGLAVDGSSDTGTESMYLLVVRIFDINRGFGTCLVSDSRAKGIFAQVSDAFKKYNIPWENVIGLSLDNASVNMGRHNGLYTQLEKQNKSTYTAGCSYHVIHNTISYAAKAFAEGTRFNVDDFLIDLFYYFDKSTKRQASHRALKQYPSLKSYFASQSEGVQDPSNFLSDQKLVIGFSTRMTTQKHNLLPTKEAAIVKGCRSFLVAACQYAFSHLPFTNVLLQHAEVLQFENREVADFDSLVYFVERFPTLKAKLDDKMDQLYDQWTAYKLLPDSVVENGRIDKIWSQLGRKKQEDGARKFDFLFKIAKRILVLPHSNAEEERIFSTMRKNKTTFRASLSNKTTLPSILTCKTNCFNQTPCYTFVPSKSLLQNAKSAASTYNSDHS</sequence>
<keyword evidence="3" id="KW-1185">Reference proteome</keyword>
<reference evidence="3" key="1">
    <citation type="submission" date="2011-08" db="EMBL/GenBank/DDBJ databases">
        <title>The draft genome of Latimeria chalumnae.</title>
        <authorList>
            <person name="Di Palma F."/>
            <person name="Alfoldi J."/>
            <person name="Johnson J."/>
            <person name="Berlin A."/>
            <person name="Gnerre S."/>
            <person name="Jaffe D."/>
            <person name="MacCallum I."/>
            <person name="Young S."/>
            <person name="Walker B.J."/>
            <person name="Lander E."/>
            <person name="Lindblad-Toh K."/>
        </authorList>
    </citation>
    <scope>NUCLEOTIDE SEQUENCE [LARGE SCALE GENOMIC DNA]</scope>
    <source>
        <strain evidence="3">Wild caught</strain>
    </source>
</reference>
<accession>H3AIW8</accession>
<organism evidence="2 3">
    <name type="scientific">Latimeria chalumnae</name>
    <name type="common">Coelacanth</name>
    <dbReference type="NCBI Taxonomy" id="7897"/>
    <lineage>
        <taxon>Eukaryota</taxon>
        <taxon>Metazoa</taxon>
        <taxon>Chordata</taxon>
        <taxon>Craniata</taxon>
        <taxon>Vertebrata</taxon>
        <taxon>Euteleostomi</taxon>
        <taxon>Coelacanthiformes</taxon>
        <taxon>Coelacanthidae</taxon>
        <taxon>Latimeria</taxon>
    </lineage>
</organism>
<dbReference type="InterPro" id="IPR012337">
    <property type="entry name" value="RNaseH-like_sf"/>
</dbReference>
<dbReference type="PANTHER" id="PTHR37162:SF10">
    <property type="entry name" value="DUF4371 DOMAIN-CONTAINING PROTEIN"/>
    <property type="match status" value="1"/>
</dbReference>
<dbReference type="HOGENOM" id="CLU_013265_2_0_1"/>
<evidence type="ECO:0000313" key="3">
    <source>
        <dbReference type="Proteomes" id="UP000008672"/>
    </source>
</evidence>
<evidence type="ECO:0000313" key="2">
    <source>
        <dbReference type="Ensembl" id="ENSLACP00000009589.1"/>
    </source>
</evidence>
<dbReference type="InParanoid" id="H3AIW8"/>
<dbReference type="Ensembl" id="ENSLACT00000009662.1">
    <property type="protein sequence ID" value="ENSLACP00000009589.1"/>
    <property type="gene ID" value="ENSLACG00000008456.1"/>
</dbReference>
<dbReference type="AlphaFoldDB" id="H3AIW8"/>
<evidence type="ECO:0000259" key="1">
    <source>
        <dbReference type="Pfam" id="PF05699"/>
    </source>
</evidence>
<dbReference type="InterPro" id="IPR008906">
    <property type="entry name" value="HATC_C_dom"/>
</dbReference>
<dbReference type="GeneTree" id="ENSGT01030000234766"/>
<dbReference type="GO" id="GO:0046983">
    <property type="term" value="F:protein dimerization activity"/>
    <property type="evidence" value="ECO:0007669"/>
    <property type="project" value="InterPro"/>
</dbReference>